<dbReference type="EMBL" id="BARV01025268">
    <property type="protein sequence ID" value="GAI42559.1"/>
    <property type="molecule type" value="Genomic_DNA"/>
</dbReference>
<accession>X1QH17</accession>
<dbReference type="InterPro" id="IPR050250">
    <property type="entry name" value="Macrolide_Exporter_MacB"/>
</dbReference>
<evidence type="ECO:0000256" key="2">
    <source>
        <dbReference type="ARBA" id="ARBA00022475"/>
    </source>
</evidence>
<organism evidence="8">
    <name type="scientific">marine sediment metagenome</name>
    <dbReference type="NCBI Taxonomy" id="412755"/>
    <lineage>
        <taxon>unclassified sequences</taxon>
        <taxon>metagenomes</taxon>
        <taxon>ecological metagenomes</taxon>
    </lineage>
</organism>
<dbReference type="AlphaFoldDB" id="X1QH17"/>
<keyword evidence="4 6" id="KW-1133">Transmembrane helix</keyword>
<sequence length="171" mass="19357">MAGSNIRDTIKHVENVYKEFCPGFTLEYSFLDVTFAQQYESEIRLKKLLQYFVSLAIIISCLGLFALTAFVAEQKTKEIGIRKVLGSSKTGIFLLLSKSFTKWVLIANIISWPIAYYVLDNWLKTFAYRISINIMIFVLSGVLALLIALFTVGYQAVRAASANPVDCLRYE</sequence>
<evidence type="ECO:0000256" key="5">
    <source>
        <dbReference type="ARBA" id="ARBA00023136"/>
    </source>
</evidence>
<comment type="caution">
    <text evidence="8">The sequence shown here is derived from an EMBL/GenBank/DDBJ whole genome shotgun (WGS) entry which is preliminary data.</text>
</comment>
<protein>
    <recommendedName>
        <fullName evidence="7">ABC3 transporter permease C-terminal domain-containing protein</fullName>
    </recommendedName>
</protein>
<feature type="transmembrane region" description="Helical" evidence="6">
    <location>
        <begin position="130"/>
        <end position="152"/>
    </location>
</feature>
<evidence type="ECO:0000256" key="4">
    <source>
        <dbReference type="ARBA" id="ARBA00022989"/>
    </source>
</evidence>
<evidence type="ECO:0000259" key="7">
    <source>
        <dbReference type="Pfam" id="PF02687"/>
    </source>
</evidence>
<dbReference type="GO" id="GO:0022857">
    <property type="term" value="F:transmembrane transporter activity"/>
    <property type="evidence" value="ECO:0007669"/>
    <property type="project" value="TreeGrafter"/>
</dbReference>
<keyword evidence="5 6" id="KW-0472">Membrane</keyword>
<evidence type="ECO:0000256" key="3">
    <source>
        <dbReference type="ARBA" id="ARBA00022692"/>
    </source>
</evidence>
<evidence type="ECO:0000256" key="1">
    <source>
        <dbReference type="ARBA" id="ARBA00004651"/>
    </source>
</evidence>
<feature type="domain" description="ABC3 transporter permease C-terminal" evidence="7">
    <location>
        <begin position="52"/>
        <end position="164"/>
    </location>
</feature>
<proteinExistence type="predicted"/>
<dbReference type="GO" id="GO:0005886">
    <property type="term" value="C:plasma membrane"/>
    <property type="evidence" value="ECO:0007669"/>
    <property type="project" value="UniProtKB-SubCell"/>
</dbReference>
<gene>
    <name evidence="8" type="ORF">S06H3_41074</name>
</gene>
<evidence type="ECO:0000313" key="8">
    <source>
        <dbReference type="EMBL" id="GAI42559.1"/>
    </source>
</evidence>
<feature type="transmembrane region" description="Helical" evidence="6">
    <location>
        <begin position="92"/>
        <end position="118"/>
    </location>
</feature>
<dbReference type="PANTHER" id="PTHR30572">
    <property type="entry name" value="MEMBRANE COMPONENT OF TRANSPORTER-RELATED"/>
    <property type="match status" value="1"/>
</dbReference>
<dbReference type="PANTHER" id="PTHR30572:SF18">
    <property type="entry name" value="ABC-TYPE MACROLIDE FAMILY EXPORT SYSTEM PERMEASE COMPONENT 2"/>
    <property type="match status" value="1"/>
</dbReference>
<feature type="transmembrane region" description="Helical" evidence="6">
    <location>
        <begin position="48"/>
        <end position="71"/>
    </location>
</feature>
<name>X1QH17_9ZZZZ</name>
<keyword evidence="2" id="KW-1003">Cell membrane</keyword>
<keyword evidence="3 6" id="KW-0812">Transmembrane</keyword>
<dbReference type="Pfam" id="PF02687">
    <property type="entry name" value="FtsX"/>
    <property type="match status" value="1"/>
</dbReference>
<reference evidence="8" key="1">
    <citation type="journal article" date="2014" name="Front. Microbiol.">
        <title>High frequency of phylogenetically diverse reductive dehalogenase-homologous genes in deep subseafloor sedimentary metagenomes.</title>
        <authorList>
            <person name="Kawai M."/>
            <person name="Futagami T."/>
            <person name="Toyoda A."/>
            <person name="Takaki Y."/>
            <person name="Nishi S."/>
            <person name="Hori S."/>
            <person name="Arai W."/>
            <person name="Tsubouchi T."/>
            <person name="Morono Y."/>
            <person name="Uchiyama I."/>
            <person name="Ito T."/>
            <person name="Fujiyama A."/>
            <person name="Inagaki F."/>
            <person name="Takami H."/>
        </authorList>
    </citation>
    <scope>NUCLEOTIDE SEQUENCE</scope>
    <source>
        <strain evidence="8">Expedition CK06-06</strain>
    </source>
</reference>
<evidence type="ECO:0000256" key="6">
    <source>
        <dbReference type="SAM" id="Phobius"/>
    </source>
</evidence>
<comment type="subcellular location">
    <subcellularLocation>
        <location evidence="1">Cell membrane</location>
        <topology evidence="1">Multi-pass membrane protein</topology>
    </subcellularLocation>
</comment>
<dbReference type="InterPro" id="IPR003838">
    <property type="entry name" value="ABC3_permease_C"/>
</dbReference>